<keyword evidence="4 6" id="KW-0342">GTP-binding</keyword>
<dbReference type="GO" id="GO:0005759">
    <property type="term" value="C:mitochondrial matrix"/>
    <property type="evidence" value="ECO:0007669"/>
    <property type="project" value="TreeGrafter"/>
</dbReference>
<evidence type="ECO:0000313" key="8">
    <source>
        <dbReference type="Proteomes" id="UP000504618"/>
    </source>
</evidence>
<keyword evidence="3 6" id="KW-0547">Nucleotide-binding</keyword>
<dbReference type="Gene3D" id="3.30.300.20">
    <property type="match status" value="1"/>
</dbReference>
<reference evidence="9" key="1">
    <citation type="submission" date="2025-08" db="UniProtKB">
        <authorList>
            <consortium name="RefSeq"/>
        </authorList>
    </citation>
    <scope>IDENTIFICATION</scope>
    <source>
        <tissue evidence="9">Whole body</tissue>
    </source>
</reference>
<organism evidence="8 9">
    <name type="scientific">Temnothorax curvispinosus</name>
    <dbReference type="NCBI Taxonomy" id="300111"/>
    <lineage>
        <taxon>Eukaryota</taxon>
        <taxon>Metazoa</taxon>
        <taxon>Ecdysozoa</taxon>
        <taxon>Arthropoda</taxon>
        <taxon>Hexapoda</taxon>
        <taxon>Insecta</taxon>
        <taxon>Pterygota</taxon>
        <taxon>Neoptera</taxon>
        <taxon>Endopterygota</taxon>
        <taxon>Hymenoptera</taxon>
        <taxon>Apocrita</taxon>
        <taxon>Aculeata</taxon>
        <taxon>Formicoidea</taxon>
        <taxon>Formicidae</taxon>
        <taxon>Myrmicinae</taxon>
        <taxon>Temnothorax</taxon>
    </lineage>
</organism>
<dbReference type="GeneID" id="112467782"/>
<sequence length="365" mass="41482">MLFTIERYVIRASARCLQRCFSNSVDVSAREFVLQPNESPTSIRAEAQKCLKIAFLGAPNVGKSTIVNQLIKRSVCPVSCKVHTTQAKARAIYCEGDTQLIFLDTPGMVSTKESKKFKLDSSFKTDPKTSLQAADIVGIVQDAENVYTRHKIDTNILELLTEDIRSKIPIILVINKVDRLKKKEILLDLIHTLTKSKKSPDFYDVFMISALTGDGINDLRTYLLDTAKPRAWEYERHIYSDNTCEDIIRQTVRAKLMDILPNEVPYRLQVKLEHFDPAPDDSIKALVSVTCPNKRIARLLMRGSNNRIGQTAVIAEEALRHAFRTSIGTGFKEEDLENHTKFLKDHVIPQVKSYYRFDSSHEPDH</sequence>
<dbReference type="Proteomes" id="UP000504618">
    <property type="component" value="Unplaced"/>
</dbReference>
<dbReference type="GO" id="GO:0000028">
    <property type="term" value="P:ribosomal small subunit assembly"/>
    <property type="evidence" value="ECO:0007669"/>
    <property type="project" value="TreeGrafter"/>
</dbReference>
<dbReference type="NCBIfam" id="TIGR00231">
    <property type="entry name" value="small_GTP"/>
    <property type="match status" value="1"/>
</dbReference>
<evidence type="ECO:0000259" key="7">
    <source>
        <dbReference type="PROSITE" id="PS51713"/>
    </source>
</evidence>
<feature type="region of interest" description="G3" evidence="6">
    <location>
        <begin position="104"/>
        <end position="107"/>
    </location>
</feature>
<feature type="region of interest" description="G1" evidence="6">
    <location>
        <begin position="57"/>
        <end position="64"/>
    </location>
</feature>
<dbReference type="AlphaFoldDB" id="A0A6J1RBJ0"/>
<name>A0A6J1RBJ0_9HYME</name>
<dbReference type="Pfam" id="PF01926">
    <property type="entry name" value="MMR_HSR1"/>
    <property type="match status" value="1"/>
</dbReference>
<dbReference type="PANTHER" id="PTHR42698">
    <property type="entry name" value="GTPASE ERA"/>
    <property type="match status" value="1"/>
</dbReference>
<dbReference type="InterPro" id="IPR030388">
    <property type="entry name" value="G_ERA_dom"/>
</dbReference>
<evidence type="ECO:0000256" key="5">
    <source>
        <dbReference type="ARBA" id="ARBA00030975"/>
    </source>
</evidence>
<feature type="region of interest" description="G5" evidence="6">
    <location>
        <begin position="208"/>
        <end position="210"/>
    </location>
</feature>
<dbReference type="FunFam" id="3.40.50.300:FF:002220">
    <property type="entry name" value="GTPase Era, mitochondrial"/>
    <property type="match status" value="1"/>
</dbReference>
<dbReference type="InterPro" id="IPR005662">
    <property type="entry name" value="GTPase_Era-like"/>
</dbReference>
<proteinExistence type="inferred from homology"/>
<evidence type="ECO:0000256" key="6">
    <source>
        <dbReference type="PROSITE-ProRule" id="PRU01050"/>
    </source>
</evidence>
<evidence type="ECO:0000313" key="9">
    <source>
        <dbReference type="RefSeq" id="XP_024892359.1"/>
    </source>
</evidence>
<protein>
    <recommendedName>
        <fullName evidence="2">GTPase Era, mitochondrial</fullName>
    </recommendedName>
    <alternativeName>
        <fullName evidence="5">ERA-like protein 1</fullName>
    </alternativeName>
</protein>
<feature type="region of interest" description="G4" evidence="6">
    <location>
        <begin position="175"/>
        <end position="178"/>
    </location>
</feature>
<dbReference type="GO" id="GO:0043024">
    <property type="term" value="F:ribosomal small subunit binding"/>
    <property type="evidence" value="ECO:0007669"/>
    <property type="project" value="TreeGrafter"/>
</dbReference>
<dbReference type="InterPro" id="IPR005225">
    <property type="entry name" value="Small_GTP-bd"/>
</dbReference>
<keyword evidence="8" id="KW-1185">Reference proteome</keyword>
<dbReference type="InterPro" id="IPR027417">
    <property type="entry name" value="P-loop_NTPase"/>
</dbReference>
<dbReference type="SUPFAM" id="SSF52540">
    <property type="entry name" value="P-loop containing nucleoside triphosphate hydrolases"/>
    <property type="match status" value="1"/>
</dbReference>
<dbReference type="OrthoDB" id="8954335at2759"/>
<comment type="similarity">
    <text evidence="1 6">Belongs to the TRAFAC class TrmE-Era-EngA-EngB-Septin-like GTPase superfamily. Era GTPase family.</text>
</comment>
<feature type="domain" description="Era-type G" evidence="7">
    <location>
        <begin position="49"/>
        <end position="229"/>
    </location>
</feature>
<dbReference type="RefSeq" id="XP_024892359.1">
    <property type="nucleotide sequence ID" value="XM_025036591.1"/>
</dbReference>
<gene>
    <name evidence="9" type="primary">LOC112467782</name>
</gene>
<dbReference type="InterPro" id="IPR006073">
    <property type="entry name" value="GTP-bd"/>
</dbReference>
<dbReference type="GO" id="GO:0005525">
    <property type="term" value="F:GTP binding"/>
    <property type="evidence" value="ECO:0007669"/>
    <property type="project" value="UniProtKB-UniRule"/>
</dbReference>
<dbReference type="PROSITE" id="PS51713">
    <property type="entry name" value="G_ERA"/>
    <property type="match status" value="1"/>
</dbReference>
<dbReference type="PRINTS" id="PR00326">
    <property type="entry name" value="GTP1OBG"/>
</dbReference>
<evidence type="ECO:0000256" key="3">
    <source>
        <dbReference type="ARBA" id="ARBA00022741"/>
    </source>
</evidence>
<dbReference type="PANTHER" id="PTHR42698:SF1">
    <property type="entry name" value="GTPASE ERA, MITOCHONDRIAL"/>
    <property type="match status" value="1"/>
</dbReference>
<evidence type="ECO:0000256" key="2">
    <source>
        <dbReference type="ARBA" id="ARBA00019149"/>
    </source>
</evidence>
<evidence type="ECO:0000256" key="4">
    <source>
        <dbReference type="ARBA" id="ARBA00023134"/>
    </source>
</evidence>
<dbReference type="InterPro" id="IPR015946">
    <property type="entry name" value="KH_dom-like_a/b"/>
</dbReference>
<dbReference type="GO" id="GO:0019843">
    <property type="term" value="F:rRNA binding"/>
    <property type="evidence" value="ECO:0007669"/>
    <property type="project" value="TreeGrafter"/>
</dbReference>
<accession>A0A6J1RBJ0</accession>
<dbReference type="CDD" id="cd04163">
    <property type="entry name" value="Era"/>
    <property type="match status" value="1"/>
</dbReference>
<evidence type="ECO:0000256" key="1">
    <source>
        <dbReference type="ARBA" id="ARBA00007921"/>
    </source>
</evidence>
<dbReference type="Gene3D" id="3.40.50.300">
    <property type="entry name" value="P-loop containing nucleotide triphosphate hydrolases"/>
    <property type="match status" value="1"/>
</dbReference>
<feature type="region of interest" description="G2" evidence="6">
    <location>
        <begin position="83"/>
        <end position="87"/>
    </location>
</feature>